<reference evidence="2 3" key="1">
    <citation type="submission" date="2019-03" db="EMBL/GenBank/DDBJ databases">
        <title>Paraburkholderia sp. 7MH5, isolated from subtropical forest soil.</title>
        <authorList>
            <person name="Gao Z.-H."/>
            <person name="Qiu L.-H."/>
        </authorList>
    </citation>
    <scope>NUCLEOTIDE SEQUENCE [LARGE SCALE GENOMIC DNA]</scope>
    <source>
        <strain evidence="2 3">7MH5</strain>
    </source>
</reference>
<dbReference type="Proteomes" id="UP000295727">
    <property type="component" value="Chromosome 3"/>
</dbReference>
<dbReference type="SUPFAM" id="SSF55729">
    <property type="entry name" value="Acyl-CoA N-acyltransferases (Nat)"/>
    <property type="match status" value="1"/>
</dbReference>
<evidence type="ECO:0000313" key="3">
    <source>
        <dbReference type="Proteomes" id="UP000295727"/>
    </source>
</evidence>
<name>A0A4V1B033_9BURK</name>
<keyword evidence="3" id="KW-1185">Reference proteome</keyword>
<dbReference type="KEGG" id="ppai:E1956_29690"/>
<organism evidence="2 3">
    <name type="scientific">Paraburkholderia pallida</name>
    <dbReference type="NCBI Taxonomy" id="2547399"/>
    <lineage>
        <taxon>Bacteria</taxon>
        <taxon>Pseudomonadati</taxon>
        <taxon>Pseudomonadota</taxon>
        <taxon>Betaproteobacteria</taxon>
        <taxon>Burkholderiales</taxon>
        <taxon>Burkholderiaceae</taxon>
        <taxon>Paraburkholderia</taxon>
    </lineage>
</organism>
<proteinExistence type="predicted"/>
<dbReference type="Pfam" id="PF13302">
    <property type="entry name" value="Acetyltransf_3"/>
    <property type="match status" value="1"/>
</dbReference>
<feature type="domain" description="N-acetyltransferase" evidence="1">
    <location>
        <begin position="36"/>
        <end position="193"/>
    </location>
</feature>
<dbReference type="GO" id="GO:0016747">
    <property type="term" value="F:acyltransferase activity, transferring groups other than amino-acyl groups"/>
    <property type="evidence" value="ECO:0007669"/>
    <property type="project" value="InterPro"/>
</dbReference>
<evidence type="ECO:0000259" key="1">
    <source>
        <dbReference type="PROSITE" id="PS51186"/>
    </source>
</evidence>
<gene>
    <name evidence="2" type="ORF">E1956_29690</name>
</gene>
<dbReference type="InterPro" id="IPR016181">
    <property type="entry name" value="Acyl_CoA_acyltransferase"/>
</dbReference>
<dbReference type="OrthoDB" id="9807426at2"/>
<dbReference type="AlphaFoldDB" id="A0A4V1B033"/>
<dbReference type="RefSeq" id="WP_134755945.1">
    <property type="nucleotide sequence ID" value="NZ_CP038150.1"/>
</dbReference>
<dbReference type="Gene3D" id="3.40.630.30">
    <property type="match status" value="1"/>
</dbReference>
<dbReference type="InterPro" id="IPR000182">
    <property type="entry name" value="GNAT_dom"/>
</dbReference>
<accession>A0A4V1B033</accession>
<dbReference type="PROSITE" id="PS51186">
    <property type="entry name" value="GNAT"/>
    <property type="match status" value="1"/>
</dbReference>
<dbReference type="EMBL" id="CP038150">
    <property type="protein sequence ID" value="QBR01373.1"/>
    <property type="molecule type" value="Genomic_DNA"/>
</dbReference>
<evidence type="ECO:0000313" key="2">
    <source>
        <dbReference type="EMBL" id="QBR01373.1"/>
    </source>
</evidence>
<sequence length="194" mass="21194">MMGAIEVLPEASNWTDAPVLIDAGEHVWIDKKGQLVTLRPIQPDDVGLARDFVAGLSRHTGYMRMMSTRCPSPAELERWANLDRRYQGAVVATAPVEGHLRQIGVARYAMEPGDEEAEFAIVIADAWQRAGLGGPLLTSLLDLARASGVKRMFGTTLSENHAMVTLARRLGFKIAYEPGAAAYTRVSVDLHLPE</sequence>
<protein>
    <submittedName>
        <fullName evidence="2">N-acetyltransferase</fullName>
    </submittedName>
</protein>
<keyword evidence="2" id="KW-0808">Transferase</keyword>